<evidence type="ECO:0000256" key="1">
    <source>
        <dbReference type="ARBA" id="ARBA00022737"/>
    </source>
</evidence>
<feature type="domain" description="Clp R" evidence="7">
    <location>
        <begin position="1"/>
        <end position="137"/>
    </location>
</feature>
<dbReference type="Pfam" id="PF02861">
    <property type="entry name" value="Clp_N"/>
    <property type="match status" value="1"/>
</dbReference>
<protein>
    <submittedName>
        <fullName evidence="8">ATP-dependent Clp protease ATP-binding subunit</fullName>
    </submittedName>
</protein>
<keyword evidence="3 8" id="KW-0067">ATP-binding</keyword>
<dbReference type="AlphaFoldDB" id="A0A9D1NBC4"/>
<dbReference type="Pfam" id="PF07724">
    <property type="entry name" value="AAA_2"/>
    <property type="match status" value="1"/>
</dbReference>
<evidence type="ECO:0000313" key="8">
    <source>
        <dbReference type="EMBL" id="HIU99538.1"/>
    </source>
</evidence>
<dbReference type="CDD" id="cd00009">
    <property type="entry name" value="AAA"/>
    <property type="match status" value="1"/>
</dbReference>
<evidence type="ECO:0000256" key="5">
    <source>
        <dbReference type="PROSITE-ProRule" id="PRU01251"/>
    </source>
</evidence>
<proteinExistence type="predicted"/>
<dbReference type="PANTHER" id="PTHR11638:SF18">
    <property type="entry name" value="HEAT SHOCK PROTEIN 104"/>
    <property type="match status" value="1"/>
</dbReference>
<dbReference type="Gene3D" id="4.10.860.10">
    <property type="entry name" value="UVR domain"/>
    <property type="match status" value="1"/>
</dbReference>
<sequence length="816" mass="89971">MMGFTRDVQKAMEAAGSFALHSGGVLGTELILAGLLTVSDSYAAEILTRLGFDLKTVSEYISIGSIDYEFVSLSSVAKRTLEYARQIAKKSGYSLADTQHVLLALLMEPNSGAAKILNENGITEADIRPIVESLSLHDIGKEADEEEEFEPINAAREEEASEEGGQNPNDPLNGLGIDLTERAAQGKIDPVIGREEEIKRIIQILSRRTKNNPVLIGEPGVGKTAVVEGLASAIVAGDVPEMLKGKRVFSLDIGSLVAGTKYRGEFEQRLKTALNSLKDGKTILFIDEIHTIISAGASEGGTSAANLLKPMLARGEISTIGATTIDEYRKYIEKDAALERRFQPIVVEAPSVEDTIAILKGLREKYEIHHNVRISDEAIEAAARLSDRYIPDRFLPDKAIDLIDEAASQMRISKLIAPPDLKSLEEKILVTSSSIEQAVKQEEFLKASKLKKERDELKNQLQTLRKKWGDDRKGSEQVIGAEEVAAVVAAWTHIPVLSLTETESQKLQKLESELKKRVIGQDEAVSAVARAVKRARAGLKDPKRPIGSFIFLGPTGVGKTELCKALAEAMFGDENAMIRFDMSEYMEKINVSRLIGSAPGYVGYEEGGQLSEKVRRKPYAVVLFDEIEKAHPDVFNLLLQVLEDGRLTDSHGRTVSFRNTIIIMTSNIGASEIARMPKVGFQTERDENDYDAMKDKQMKALKEAMRPEFINRIDDIIIFRRLEGSALREIAGLLTAGLSERLKEKDITLTCLPEFLDYLAAKGKDAEYGARPLKRLIQREVEDRLSEEIIAGNLPEHSGVTIGYRDGQPVFDIKKL</sequence>
<keyword evidence="8" id="KW-0645">Protease</keyword>
<dbReference type="InterPro" id="IPR041546">
    <property type="entry name" value="ClpA/ClpB_AAA_lid"/>
</dbReference>
<evidence type="ECO:0000259" key="7">
    <source>
        <dbReference type="PROSITE" id="PS51903"/>
    </source>
</evidence>
<dbReference type="SUPFAM" id="SSF52540">
    <property type="entry name" value="P-loop containing nucleoside triphosphate hydrolases"/>
    <property type="match status" value="2"/>
</dbReference>
<dbReference type="InterPro" id="IPR019489">
    <property type="entry name" value="Clp_ATPase_C"/>
</dbReference>
<dbReference type="PRINTS" id="PR00300">
    <property type="entry name" value="CLPPROTEASEA"/>
</dbReference>
<evidence type="ECO:0000256" key="2">
    <source>
        <dbReference type="ARBA" id="ARBA00022741"/>
    </source>
</evidence>
<keyword evidence="6" id="KW-0175">Coiled coil</keyword>
<evidence type="ECO:0000256" key="6">
    <source>
        <dbReference type="SAM" id="Coils"/>
    </source>
</evidence>
<dbReference type="Pfam" id="PF00004">
    <property type="entry name" value="AAA"/>
    <property type="match status" value="1"/>
</dbReference>
<dbReference type="EMBL" id="DVOH01000003">
    <property type="protein sequence ID" value="HIU99538.1"/>
    <property type="molecule type" value="Genomic_DNA"/>
</dbReference>
<dbReference type="Proteomes" id="UP000886891">
    <property type="component" value="Unassembled WGS sequence"/>
</dbReference>
<dbReference type="GO" id="GO:0016887">
    <property type="term" value="F:ATP hydrolysis activity"/>
    <property type="evidence" value="ECO:0007669"/>
    <property type="project" value="InterPro"/>
</dbReference>
<dbReference type="PROSITE" id="PS51903">
    <property type="entry name" value="CLP_R"/>
    <property type="match status" value="1"/>
</dbReference>
<dbReference type="GO" id="GO:0034605">
    <property type="term" value="P:cellular response to heat"/>
    <property type="evidence" value="ECO:0007669"/>
    <property type="project" value="TreeGrafter"/>
</dbReference>
<dbReference type="InterPro" id="IPR050130">
    <property type="entry name" value="ClpA_ClpB"/>
</dbReference>
<dbReference type="CDD" id="cd19499">
    <property type="entry name" value="RecA-like_ClpB_Hsp104-like"/>
    <property type="match status" value="1"/>
</dbReference>
<keyword evidence="1 5" id="KW-0677">Repeat</keyword>
<dbReference type="Gene3D" id="1.10.1780.10">
    <property type="entry name" value="Clp, N-terminal domain"/>
    <property type="match status" value="2"/>
</dbReference>
<dbReference type="SUPFAM" id="SSF81923">
    <property type="entry name" value="Double Clp-N motif"/>
    <property type="match status" value="1"/>
</dbReference>
<dbReference type="GO" id="GO:0005737">
    <property type="term" value="C:cytoplasm"/>
    <property type="evidence" value="ECO:0007669"/>
    <property type="project" value="TreeGrafter"/>
</dbReference>
<evidence type="ECO:0000313" key="9">
    <source>
        <dbReference type="Proteomes" id="UP000886891"/>
    </source>
</evidence>
<reference evidence="8" key="1">
    <citation type="submission" date="2020-10" db="EMBL/GenBank/DDBJ databases">
        <authorList>
            <person name="Gilroy R."/>
        </authorList>
    </citation>
    <scope>NUCLEOTIDE SEQUENCE</scope>
    <source>
        <strain evidence="8">23406</strain>
    </source>
</reference>
<dbReference type="InterPro" id="IPR027417">
    <property type="entry name" value="P-loop_NTPase"/>
</dbReference>
<dbReference type="FunFam" id="3.40.50.300:FF:000010">
    <property type="entry name" value="Chaperone clpB 1, putative"/>
    <property type="match status" value="1"/>
</dbReference>
<feature type="coiled-coil region" evidence="6">
    <location>
        <begin position="440"/>
        <end position="467"/>
    </location>
</feature>
<keyword evidence="8" id="KW-0378">Hydrolase</keyword>
<dbReference type="InterPro" id="IPR036628">
    <property type="entry name" value="Clp_N_dom_sf"/>
</dbReference>
<evidence type="ECO:0000256" key="3">
    <source>
        <dbReference type="ARBA" id="ARBA00022840"/>
    </source>
</evidence>
<dbReference type="Pfam" id="PF17871">
    <property type="entry name" value="AAA_lid_9"/>
    <property type="match status" value="1"/>
</dbReference>
<dbReference type="InterPro" id="IPR003593">
    <property type="entry name" value="AAA+_ATPase"/>
</dbReference>
<dbReference type="SMART" id="SM00382">
    <property type="entry name" value="AAA"/>
    <property type="match status" value="2"/>
</dbReference>
<dbReference type="Pfam" id="PF10431">
    <property type="entry name" value="ClpB_D2-small"/>
    <property type="match status" value="1"/>
</dbReference>
<dbReference type="InterPro" id="IPR001270">
    <property type="entry name" value="ClpA/B"/>
</dbReference>
<dbReference type="SMART" id="SM01086">
    <property type="entry name" value="ClpB_D2-small"/>
    <property type="match status" value="1"/>
</dbReference>
<gene>
    <name evidence="8" type="ORF">IAB14_00295</name>
</gene>
<dbReference type="PANTHER" id="PTHR11638">
    <property type="entry name" value="ATP-DEPENDENT CLP PROTEASE"/>
    <property type="match status" value="1"/>
</dbReference>
<dbReference type="InterPro" id="IPR003959">
    <property type="entry name" value="ATPase_AAA_core"/>
</dbReference>
<evidence type="ECO:0000256" key="4">
    <source>
        <dbReference type="ARBA" id="ARBA00023186"/>
    </source>
</evidence>
<dbReference type="GO" id="GO:0008233">
    <property type="term" value="F:peptidase activity"/>
    <property type="evidence" value="ECO:0007669"/>
    <property type="project" value="UniProtKB-KW"/>
</dbReference>
<dbReference type="InterPro" id="IPR004176">
    <property type="entry name" value="Clp_R_N"/>
</dbReference>
<dbReference type="FunFam" id="3.40.50.300:FF:000025">
    <property type="entry name" value="ATP-dependent Clp protease subunit"/>
    <property type="match status" value="1"/>
</dbReference>
<dbReference type="GO" id="GO:0006508">
    <property type="term" value="P:proteolysis"/>
    <property type="evidence" value="ECO:0007669"/>
    <property type="project" value="UniProtKB-KW"/>
</dbReference>
<dbReference type="Gene3D" id="1.10.8.60">
    <property type="match status" value="2"/>
</dbReference>
<name>A0A9D1NBC4_9FIRM</name>
<dbReference type="Gene3D" id="3.40.50.300">
    <property type="entry name" value="P-loop containing nucleotide triphosphate hydrolases"/>
    <property type="match status" value="2"/>
</dbReference>
<comment type="caution">
    <text evidence="8">The sequence shown here is derived from an EMBL/GenBank/DDBJ whole genome shotgun (WGS) entry which is preliminary data.</text>
</comment>
<dbReference type="GO" id="GO:0005524">
    <property type="term" value="F:ATP binding"/>
    <property type="evidence" value="ECO:0007669"/>
    <property type="project" value="UniProtKB-KW"/>
</dbReference>
<accession>A0A9D1NBC4</accession>
<reference evidence="8" key="2">
    <citation type="journal article" date="2021" name="PeerJ">
        <title>Extensive microbial diversity within the chicken gut microbiome revealed by metagenomics and culture.</title>
        <authorList>
            <person name="Gilroy R."/>
            <person name="Ravi A."/>
            <person name="Getino M."/>
            <person name="Pursley I."/>
            <person name="Horton D.L."/>
            <person name="Alikhan N.F."/>
            <person name="Baker D."/>
            <person name="Gharbi K."/>
            <person name="Hall N."/>
            <person name="Watson M."/>
            <person name="Adriaenssens E.M."/>
            <person name="Foster-Nyarko E."/>
            <person name="Jarju S."/>
            <person name="Secka A."/>
            <person name="Antonio M."/>
            <person name="Oren A."/>
            <person name="Chaudhuri R.R."/>
            <person name="La Ragione R."/>
            <person name="Hildebrand F."/>
            <person name="Pallen M.J."/>
        </authorList>
    </citation>
    <scope>NUCLEOTIDE SEQUENCE</scope>
    <source>
        <strain evidence="8">23406</strain>
    </source>
</reference>
<keyword evidence="4" id="KW-0143">Chaperone</keyword>
<keyword evidence="2" id="KW-0547">Nucleotide-binding</keyword>
<organism evidence="8 9">
    <name type="scientific">Candidatus Stercoripulliclostridium merdipullorum</name>
    <dbReference type="NCBI Taxonomy" id="2840952"/>
    <lineage>
        <taxon>Bacteria</taxon>
        <taxon>Bacillati</taxon>
        <taxon>Bacillota</taxon>
        <taxon>Clostridia</taxon>
        <taxon>Eubacteriales</taxon>
        <taxon>Candidatus Stercoripulliclostridium</taxon>
    </lineage>
</organism>